<reference evidence="10" key="1">
    <citation type="submission" date="2018-06" db="EMBL/GenBank/DDBJ databases">
        <authorList>
            <person name="Zhirakovskaya E."/>
        </authorList>
    </citation>
    <scope>NUCLEOTIDE SEQUENCE</scope>
</reference>
<sequence length="314" mass="35701">MMMAMKKDKKKDKKNDKEKVRWITALKNKFLKKKGDRVQLLEHLREAQRKGIINIDALIMIEGVFQVVEMRVRDIMVPRSHLVVIQEDLGVEDMLAIVANSGHSRFPVVDESLDEVIGILLAKDLAHYNDEKSREDFEIKDIMRPAVFVPESKRLNVLLKDFRESRNHMAMVIDEYGGVAGVVTIEDVLEQIVGEIDDEHDAADVTNIRRSGFQRYSVRGLTPLDEFNQYFDSKLSHEKFETIAGLVTFELGHLPERGEEVSITDFHFKIISANSRRINNMQVSLLLDNEVETNQPGGIADAENNTAALAGSEK</sequence>
<dbReference type="InterPro" id="IPR046342">
    <property type="entry name" value="CBS_dom_sf"/>
</dbReference>
<dbReference type="PROSITE" id="PS51371">
    <property type="entry name" value="CBS"/>
    <property type="match status" value="2"/>
</dbReference>
<protein>
    <recommendedName>
        <fullName evidence="8">Magnesium and cobalt efflux protein CorC</fullName>
    </recommendedName>
</protein>
<dbReference type="Pfam" id="PF03471">
    <property type="entry name" value="CorC_HlyC"/>
    <property type="match status" value="1"/>
</dbReference>
<dbReference type="SMART" id="SM00116">
    <property type="entry name" value="CBS"/>
    <property type="match status" value="2"/>
</dbReference>
<accession>A0A3B0WI15</accession>
<evidence type="ECO:0000256" key="6">
    <source>
        <dbReference type="ARBA" id="ARBA00023285"/>
    </source>
</evidence>
<dbReference type="Pfam" id="PF00571">
    <property type="entry name" value="CBS"/>
    <property type="match status" value="2"/>
</dbReference>
<keyword evidence="2" id="KW-0813">Transport</keyword>
<dbReference type="CDD" id="cd04590">
    <property type="entry name" value="CBS_pair_CorC_HlyC_assoc"/>
    <property type="match status" value="1"/>
</dbReference>
<keyword evidence="6" id="KW-0170">Cobalt</keyword>
<evidence type="ECO:0000256" key="1">
    <source>
        <dbReference type="ARBA" id="ARBA00006337"/>
    </source>
</evidence>
<keyword evidence="5" id="KW-0129">CBS domain</keyword>
<dbReference type="InterPro" id="IPR036318">
    <property type="entry name" value="FAD-bd_PCMH-like_sf"/>
</dbReference>
<proteinExistence type="inferred from homology"/>
<gene>
    <name evidence="10" type="ORF">MNBD_GAMMA06-216</name>
</gene>
<evidence type="ECO:0000259" key="9">
    <source>
        <dbReference type="PROSITE" id="PS51371"/>
    </source>
</evidence>
<keyword evidence="3" id="KW-0677">Repeat</keyword>
<evidence type="ECO:0000313" key="10">
    <source>
        <dbReference type="EMBL" id="VAW54971.1"/>
    </source>
</evidence>
<dbReference type="InterPro" id="IPR000644">
    <property type="entry name" value="CBS_dom"/>
</dbReference>
<dbReference type="InterPro" id="IPR016169">
    <property type="entry name" value="FAD-bd_PCMH_sub2"/>
</dbReference>
<dbReference type="PANTHER" id="PTHR22777">
    <property type="entry name" value="HEMOLYSIN-RELATED"/>
    <property type="match status" value="1"/>
</dbReference>
<dbReference type="PANTHER" id="PTHR22777:SF27">
    <property type="entry name" value="MAGNESIUM AND COBALT EFFLUX PROTEIN CORC"/>
    <property type="match status" value="1"/>
</dbReference>
<dbReference type="SUPFAM" id="SSF56176">
    <property type="entry name" value="FAD-binding/transporter-associated domain-like"/>
    <property type="match status" value="1"/>
</dbReference>
<keyword evidence="4" id="KW-0460">Magnesium</keyword>
<dbReference type="Pfam" id="PF21917">
    <property type="entry name" value="NMB0537_N"/>
    <property type="match status" value="1"/>
</dbReference>
<organism evidence="10">
    <name type="scientific">hydrothermal vent metagenome</name>
    <dbReference type="NCBI Taxonomy" id="652676"/>
    <lineage>
        <taxon>unclassified sequences</taxon>
        <taxon>metagenomes</taxon>
        <taxon>ecological metagenomes</taxon>
    </lineage>
</organism>
<evidence type="ECO:0000256" key="3">
    <source>
        <dbReference type="ARBA" id="ARBA00022737"/>
    </source>
</evidence>
<evidence type="ECO:0000256" key="8">
    <source>
        <dbReference type="ARBA" id="ARBA00040729"/>
    </source>
</evidence>
<dbReference type="SMART" id="SM01091">
    <property type="entry name" value="CorC_HlyC"/>
    <property type="match status" value="1"/>
</dbReference>
<dbReference type="SUPFAM" id="SSF54631">
    <property type="entry name" value="CBS-domain pair"/>
    <property type="match status" value="1"/>
</dbReference>
<evidence type="ECO:0000256" key="7">
    <source>
        <dbReference type="ARBA" id="ARBA00037273"/>
    </source>
</evidence>
<feature type="domain" description="CBS" evidence="9">
    <location>
        <begin position="76"/>
        <end position="137"/>
    </location>
</feature>
<dbReference type="GO" id="GO:0050660">
    <property type="term" value="F:flavin adenine dinucleotide binding"/>
    <property type="evidence" value="ECO:0007669"/>
    <property type="project" value="InterPro"/>
</dbReference>
<evidence type="ECO:0000256" key="2">
    <source>
        <dbReference type="ARBA" id="ARBA00022448"/>
    </source>
</evidence>
<evidence type="ECO:0000256" key="4">
    <source>
        <dbReference type="ARBA" id="ARBA00022842"/>
    </source>
</evidence>
<dbReference type="GO" id="GO:0005886">
    <property type="term" value="C:plasma membrane"/>
    <property type="evidence" value="ECO:0007669"/>
    <property type="project" value="TreeGrafter"/>
</dbReference>
<dbReference type="Gene3D" id="3.10.580.10">
    <property type="entry name" value="CBS-domain"/>
    <property type="match status" value="1"/>
</dbReference>
<dbReference type="EMBL" id="UOFD01000081">
    <property type="protein sequence ID" value="VAW54971.1"/>
    <property type="molecule type" value="Genomic_DNA"/>
</dbReference>
<dbReference type="InterPro" id="IPR054115">
    <property type="entry name" value="CorC_N"/>
</dbReference>
<name>A0A3B0WI15_9ZZZZ</name>
<feature type="domain" description="CBS" evidence="9">
    <location>
        <begin position="142"/>
        <end position="199"/>
    </location>
</feature>
<dbReference type="FunFam" id="3.10.580.10:FF:000002">
    <property type="entry name" value="Magnesium/cobalt efflux protein CorC"/>
    <property type="match status" value="1"/>
</dbReference>
<evidence type="ECO:0000256" key="5">
    <source>
        <dbReference type="ARBA" id="ARBA00023122"/>
    </source>
</evidence>
<dbReference type="InterPro" id="IPR044751">
    <property type="entry name" value="Ion_transp-like_CBS"/>
</dbReference>
<dbReference type="Gene3D" id="3.30.465.10">
    <property type="match status" value="1"/>
</dbReference>
<comment type="function">
    <text evidence="7">Plays a role in the transport of magnesium and cobalt ions.</text>
</comment>
<dbReference type="InterPro" id="IPR005170">
    <property type="entry name" value="Transptr-assoc_dom"/>
</dbReference>
<comment type="similarity">
    <text evidence="1">Belongs to the UPF0053 family.</text>
</comment>
<dbReference type="AlphaFoldDB" id="A0A3B0WI15"/>